<feature type="domain" description="Fibronectin type-III" evidence="17">
    <location>
        <begin position="128"/>
        <end position="227"/>
    </location>
</feature>
<dbReference type="Gene3D" id="2.60.40.10">
    <property type="entry name" value="Immunoglobulins"/>
    <property type="match status" value="1"/>
</dbReference>
<evidence type="ECO:0000256" key="7">
    <source>
        <dbReference type="ARBA" id="ARBA00022729"/>
    </source>
</evidence>
<evidence type="ECO:0000256" key="13">
    <source>
        <dbReference type="ARBA" id="ARBA00023288"/>
    </source>
</evidence>
<dbReference type="SUPFAM" id="SSF49265">
    <property type="entry name" value="Fibronectin type III"/>
    <property type="match status" value="2"/>
</dbReference>
<feature type="domain" description="Fibronectin type-III" evidence="17">
    <location>
        <begin position="32"/>
        <end position="126"/>
    </location>
</feature>
<sequence length="328" mass="36564">MKLLDSMSALRVFFLIFSALGGPTVVSGVLSGPTNVHFTSYNMNLVLKWSPPDGAPKDLVYTVQYKPVITDDYREGCVNISISECDLTNLSDILFEYGVYIGKVRAQLGSETSPWVESSNITMDKDTIIGPPSVSLLSSWTTIEVMFEDPVLEYSTLRQAYTDITYNITYWKDGQREKAKKKSNIQQNRIVLSDLDPLTKYCFQVHINKMWKPAEPSATVCESTGSEEQQIPWVAAAVTFVVIAIVAALVAVTVVYRRSIYHFLCPNDALPEHFKEYLLEPPNSTIYKAMQNPQPTEIIADVIVVEGGPLEATASTCSKQPDVIVEQR</sequence>
<proteinExistence type="inferred from homology"/>
<dbReference type="Proteomes" id="UP001187415">
    <property type="component" value="Unassembled WGS sequence"/>
</dbReference>
<evidence type="ECO:0000256" key="2">
    <source>
        <dbReference type="ARBA" id="ARBA00004370"/>
    </source>
</evidence>
<keyword evidence="19" id="KW-1185">Reference proteome</keyword>
<dbReference type="GO" id="GO:0007596">
    <property type="term" value="P:blood coagulation"/>
    <property type="evidence" value="ECO:0007669"/>
    <property type="project" value="UniProtKB-KW"/>
</dbReference>
<accession>A0AA88MJI1</accession>
<comment type="similarity">
    <text evidence="3">Belongs to the tissue factor family.</text>
</comment>
<comment type="subunit">
    <text evidence="4">Interacts with HSPE; the interaction, inhibited by heparin, promotes the generation of activated factor X and activates coagulation in the presence of activated factor VII.</text>
</comment>
<evidence type="ECO:0000313" key="18">
    <source>
        <dbReference type="EMBL" id="KAK2839396.1"/>
    </source>
</evidence>
<evidence type="ECO:0000256" key="4">
    <source>
        <dbReference type="ARBA" id="ARBA00011184"/>
    </source>
</evidence>
<dbReference type="PANTHER" id="PTHR20859:SF46">
    <property type="entry name" value="INTERFERON GAMMA RECEPTOR 2"/>
    <property type="match status" value="1"/>
</dbReference>
<evidence type="ECO:0000256" key="15">
    <source>
        <dbReference type="SAM" id="Phobius"/>
    </source>
</evidence>
<gene>
    <name evidence="18" type="ORF">Q5P01_013136</name>
</gene>
<dbReference type="InterPro" id="IPR001187">
    <property type="entry name" value="Tissue_factor"/>
</dbReference>
<name>A0AA88MJI1_CHASR</name>
<dbReference type="Pfam" id="PF09294">
    <property type="entry name" value="Interfer-bind"/>
    <property type="match status" value="1"/>
</dbReference>
<dbReference type="Pfam" id="PF01108">
    <property type="entry name" value="Tissue_fac"/>
    <property type="match status" value="1"/>
</dbReference>
<dbReference type="EMBL" id="JAUPFM010000010">
    <property type="protein sequence ID" value="KAK2839396.1"/>
    <property type="molecule type" value="Genomic_DNA"/>
</dbReference>
<keyword evidence="12" id="KW-0325">Glycoprotein</keyword>
<keyword evidence="8" id="KW-0094">Blood coagulation</keyword>
<evidence type="ECO:0000313" key="19">
    <source>
        <dbReference type="Proteomes" id="UP001187415"/>
    </source>
</evidence>
<evidence type="ECO:0000256" key="12">
    <source>
        <dbReference type="ARBA" id="ARBA00023180"/>
    </source>
</evidence>
<keyword evidence="15" id="KW-0812">Transmembrane</keyword>
<keyword evidence="9 15" id="KW-0472">Membrane</keyword>
<feature type="signal peptide" evidence="16">
    <location>
        <begin position="1"/>
        <end position="28"/>
    </location>
</feature>
<comment type="function">
    <text evidence="1">Initiates blood coagulation by forming a complex with circulating factor VII or VIIa. The [TF:VIIa] complex activates factors IX or X by specific limited proteolysis. TF plays a role in normal hemostasis by initiating the cell-surface assembly and propagation of the coagulation protease cascade.</text>
</comment>
<keyword evidence="10" id="KW-0564">Palmitate</keyword>
<dbReference type="PROSITE" id="PS50853">
    <property type="entry name" value="FN3"/>
    <property type="match status" value="2"/>
</dbReference>
<dbReference type="InterPro" id="IPR050650">
    <property type="entry name" value="Type-II_Cytokine-TF_Rcpt"/>
</dbReference>
<feature type="transmembrane region" description="Helical" evidence="15">
    <location>
        <begin position="233"/>
        <end position="256"/>
    </location>
</feature>
<evidence type="ECO:0000256" key="11">
    <source>
        <dbReference type="ARBA" id="ARBA00023157"/>
    </source>
</evidence>
<keyword evidence="11" id="KW-1015">Disulfide bond</keyword>
<evidence type="ECO:0000256" key="6">
    <source>
        <dbReference type="ARBA" id="ARBA00022696"/>
    </source>
</evidence>
<dbReference type="InterPro" id="IPR003961">
    <property type="entry name" value="FN3_dom"/>
</dbReference>
<comment type="caution">
    <text evidence="18">The sequence shown here is derived from an EMBL/GenBank/DDBJ whole genome shotgun (WGS) entry which is preliminary data.</text>
</comment>
<keyword evidence="7 16" id="KW-0732">Signal</keyword>
<keyword evidence="6" id="KW-0356">Hemostasis</keyword>
<dbReference type="GO" id="GO:0005886">
    <property type="term" value="C:plasma membrane"/>
    <property type="evidence" value="ECO:0007669"/>
    <property type="project" value="TreeGrafter"/>
</dbReference>
<organism evidence="18 19">
    <name type="scientific">Channa striata</name>
    <name type="common">Snakehead murrel</name>
    <name type="synonym">Ophicephalus striatus</name>
    <dbReference type="NCBI Taxonomy" id="64152"/>
    <lineage>
        <taxon>Eukaryota</taxon>
        <taxon>Metazoa</taxon>
        <taxon>Chordata</taxon>
        <taxon>Craniata</taxon>
        <taxon>Vertebrata</taxon>
        <taxon>Euteleostomi</taxon>
        <taxon>Actinopterygii</taxon>
        <taxon>Neopterygii</taxon>
        <taxon>Teleostei</taxon>
        <taxon>Neoteleostei</taxon>
        <taxon>Acanthomorphata</taxon>
        <taxon>Anabantaria</taxon>
        <taxon>Anabantiformes</taxon>
        <taxon>Channoidei</taxon>
        <taxon>Channidae</taxon>
        <taxon>Channa</taxon>
    </lineage>
</organism>
<evidence type="ECO:0000256" key="5">
    <source>
        <dbReference type="ARBA" id="ARBA00018722"/>
    </source>
</evidence>
<dbReference type="InterPro" id="IPR036116">
    <property type="entry name" value="FN3_sf"/>
</dbReference>
<comment type="subcellular location">
    <subcellularLocation>
        <location evidence="2">Membrane</location>
    </subcellularLocation>
</comment>
<evidence type="ECO:0000256" key="14">
    <source>
        <dbReference type="ARBA" id="ARBA00031171"/>
    </source>
</evidence>
<evidence type="ECO:0000256" key="9">
    <source>
        <dbReference type="ARBA" id="ARBA00023136"/>
    </source>
</evidence>
<evidence type="ECO:0000259" key="17">
    <source>
        <dbReference type="PROSITE" id="PS50853"/>
    </source>
</evidence>
<keyword evidence="15" id="KW-1133">Transmembrane helix</keyword>
<dbReference type="CDD" id="cd00063">
    <property type="entry name" value="FN3"/>
    <property type="match status" value="1"/>
</dbReference>
<dbReference type="AlphaFoldDB" id="A0AA88MJI1"/>
<evidence type="ECO:0000256" key="10">
    <source>
        <dbReference type="ARBA" id="ARBA00023139"/>
    </source>
</evidence>
<evidence type="ECO:0000256" key="1">
    <source>
        <dbReference type="ARBA" id="ARBA00002201"/>
    </source>
</evidence>
<dbReference type="GO" id="GO:0004896">
    <property type="term" value="F:cytokine receptor activity"/>
    <property type="evidence" value="ECO:0007669"/>
    <property type="project" value="TreeGrafter"/>
</dbReference>
<protein>
    <recommendedName>
        <fullName evidence="5">Tissue factor</fullName>
    </recommendedName>
    <alternativeName>
        <fullName evidence="14">Coagulation factor III</fullName>
    </alternativeName>
</protein>
<reference evidence="18" key="1">
    <citation type="submission" date="2023-07" db="EMBL/GenBank/DDBJ databases">
        <title>Chromosome-level Genome Assembly of Striped Snakehead (Channa striata).</title>
        <authorList>
            <person name="Liu H."/>
        </authorList>
    </citation>
    <scope>NUCLEOTIDE SEQUENCE</scope>
    <source>
        <strain evidence="18">Gz</strain>
        <tissue evidence="18">Muscle</tissue>
    </source>
</reference>
<dbReference type="PANTHER" id="PTHR20859">
    <property type="entry name" value="INTERFERON/INTERLEUKIN RECEPTOR"/>
    <property type="match status" value="1"/>
</dbReference>
<dbReference type="InterPro" id="IPR015373">
    <property type="entry name" value="Interferon/interleukin_rcp_dom"/>
</dbReference>
<dbReference type="PRINTS" id="PR00346">
    <property type="entry name" value="TISSUEFACTOR"/>
</dbReference>
<keyword evidence="13" id="KW-0449">Lipoprotein</keyword>
<evidence type="ECO:0000256" key="3">
    <source>
        <dbReference type="ARBA" id="ARBA00009197"/>
    </source>
</evidence>
<dbReference type="InterPro" id="IPR013783">
    <property type="entry name" value="Ig-like_fold"/>
</dbReference>
<feature type="chain" id="PRO_5041651572" description="Tissue factor" evidence="16">
    <location>
        <begin position="29"/>
        <end position="328"/>
    </location>
</feature>
<evidence type="ECO:0000256" key="16">
    <source>
        <dbReference type="SAM" id="SignalP"/>
    </source>
</evidence>
<evidence type="ECO:0000256" key="8">
    <source>
        <dbReference type="ARBA" id="ARBA00023084"/>
    </source>
</evidence>